<accession>E4Y3E4</accession>
<gene>
    <name evidence="1" type="ORF">GSOID_T00001499001</name>
</gene>
<dbReference type="InParanoid" id="E4Y3E4"/>
<proteinExistence type="predicted"/>
<reference evidence="1" key="1">
    <citation type="journal article" date="2010" name="Science">
        <title>Plasticity of animal genome architecture unmasked by rapid evolution of a pelagic tunicate.</title>
        <authorList>
            <person name="Denoeud F."/>
            <person name="Henriet S."/>
            <person name="Mungpakdee S."/>
            <person name="Aury J.M."/>
            <person name="Da Silva C."/>
            <person name="Brinkmann H."/>
            <person name="Mikhaleva J."/>
            <person name="Olsen L.C."/>
            <person name="Jubin C."/>
            <person name="Canestro C."/>
            <person name="Bouquet J.M."/>
            <person name="Danks G."/>
            <person name="Poulain J."/>
            <person name="Campsteijn C."/>
            <person name="Adamski M."/>
            <person name="Cross I."/>
            <person name="Yadetie F."/>
            <person name="Muffato M."/>
            <person name="Louis A."/>
            <person name="Butcher S."/>
            <person name="Tsagkogeorga G."/>
            <person name="Konrad A."/>
            <person name="Singh S."/>
            <person name="Jensen M.F."/>
            <person name="Cong E.H."/>
            <person name="Eikeseth-Otteraa H."/>
            <person name="Noel B."/>
            <person name="Anthouard V."/>
            <person name="Porcel B.M."/>
            <person name="Kachouri-Lafond R."/>
            <person name="Nishino A."/>
            <person name="Ugolini M."/>
            <person name="Chourrout P."/>
            <person name="Nishida H."/>
            <person name="Aasland R."/>
            <person name="Huzurbazar S."/>
            <person name="Westhof E."/>
            <person name="Delsuc F."/>
            <person name="Lehrach H."/>
            <person name="Reinhardt R."/>
            <person name="Weissenbach J."/>
            <person name="Roy S.W."/>
            <person name="Artiguenave F."/>
            <person name="Postlethwait J.H."/>
            <person name="Manak J.R."/>
            <person name="Thompson E.M."/>
            <person name="Jaillon O."/>
            <person name="Du Pasquier L."/>
            <person name="Boudinot P."/>
            <person name="Liberles D.A."/>
            <person name="Volff J.N."/>
            <person name="Philippe H."/>
            <person name="Lenhard B."/>
            <person name="Roest Crollius H."/>
            <person name="Wincker P."/>
            <person name="Chourrout D."/>
        </authorList>
    </citation>
    <scope>NUCLEOTIDE SEQUENCE [LARGE SCALE GENOMIC DNA]</scope>
</reference>
<organism evidence="1">
    <name type="scientific">Oikopleura dioica</name>
    <name type="common">Tunicate</name>
    <dbReference type="NCBI Taxonomy" id="34765"/>
    <lineage>
        <taxon>Eukaryota</taxon>
        <taxon>Metazoa</taxon>
        <taxon>Chordata</taxon>
        <taxon>Tunicata</taxon>
        <taxon>Appendicularia</taxon>
        <taxon>Copelata</taxon>
        <taxon>Oikopleuridae</taxon>
        <taxon>Oikopleura</taxon>
    </lineage>
</organism>
<keyword evidence="2" id="KW-1185">Reference proteome</keyword>
<name>E4Y3E4_OIKDI</name>
<dbReference type="Proteomes" id="UP000001307">
    <property type="component" value="Unassembled WGS sequence"/>
</dbReference>
<sequence>EIIYFISWAAALSSNCKKVAEGAPRFDVMKKSWLPRGALRVLKRTDQAIIYYLLQT</sequence>
<protein>
    <submittedName>
        <fullName evidence="1">Uncharacterized protein</fullName>
    </submittedName>
</protein>
<evidence type="ECO:0000313" key="1">
    <source>
        <dbReference type="EMBL" id="CBY16355.1"/>
    </source>
</evidence>
<dbReference type="EMBL" id="FN654123">
    <property type="protein sequence ID" value="CBY16355.1"/>
    <property type="molecule type" value="Genomic_DNA"/>
</dbReference>
<evidence type="ECO:0000313" key="2">
    <source>
        <dbReference type="Proteomes" id="UP000001307"/>
    </source>
</evidence>
<dbReference type="AlphaFoldDB" id="E4Y3E4"/>
<feature type="non-terminal residue" evidence="1">
    <location>
        <position position="1"/>
    </location>
</feature>